<dbReference type="AlphaFoldDB" id="A0A0C2WII7"/>
<gene>
    <name evidence="1" type="ORF">M378DRAFT_173126</name>
</gene>
<accession>A0A0C2WII7</accession>
<proteinExistence type="predicted"/>
<reference evidence="1 2" key="1">
    <citation type="submission" date="2014-04" db="EMBL/GenBank/DDBJ databases">
        <title>Evolutionary Origins and Diversification of the Mycorrhizal Mutualists.</title>
        <authorList>
            <consortium name="DOE Joint Genome Institute"/>
            <consortium name="Mycorrhizal Genomics Consortium"/>
            <person name="Kohler A."/>
            <person name="Kuo A."/>
            <person name="Nagy L.G."/>
            <person name="Floudas D."/>
            <person name="Copeland A."/>
            <person name="Barry K.W."/>
            <person name="Cichocki N."/>
            <person name="Veneault-Fourrey C."/>
            <person name="LaButti K."/>
            <person name="Lindquist E.A."/>
            <person name="Lipzen A."/>
            <person name="Lundell T."/>
            <person name="Morin E."/>
            <person name="Murat C."/>
            <person name="Riley R."/>
            <person name="Ohm R."/>
            <person name="Sun H."/>
            <person name="Tunlid A."/>
            <person name="Henrissat B."/>
            <person name="Grigoriev I.V."/>
            <person name="Hibbett D.S."/>
            <person name="Martin F."/>
        </authorList>
    </citation>
    <scope>NUCLEOTIDE SEQUENCE [LARGE SCALE GENOMIC DNA]</scope>
    <source>
        <strain evidence="1 2">Koide BX008</strain>
    </source>
</reference>
<keyword evidence="2" id="KW-1185">Reference proteome</keyword>
<dbReference type="Proteomes" id="UP000054549">
    <property type="component" value="Unassembled WGS sequence"/>
</dbReference>
<sequence>MCIGTPPPIRSYVVRYLLRMQHEQPLLMHLIELLSLSPQTIYQYDRQPTQCEDTRLQG</sequence>
<evidence type="ECO:0000313" key="2">
    <source>
        <dbReference type="Proteomes" id="UP000054549"/>
    </source>
</evidence>
<protein>
    <submittedName>
        <fullName evidence="1">Uncharacterized protein</fullName>
    </submittedName>
</protein>
<name>A0A0C2WII7_AMAMK</name>
<dbReference type="EMBL" id="KN818458">
    <property type="protein sequence ID" value="KIL55953.1"/>
    <property type="molecule type" value="Genomic_DNA"/>
</dbReference>
<dbReference type="InParanoid" id="A0A0C2WII7"/>
<evidence type="ECO:0000313" key="1">
    <source>
        <dbReference type="EMBL" id="KIL55953.1"/>
    </source>
</evidence>
<organism evidence="1 2">
    <name type="scientific">Amanita muscaria (strain Koide BX008)</name>
    <dbReference type="NCBI Taxonomy" id="946122"/>
    <lineage>
        <taxon>Eukaryota</taxon>
        <taxon>Fungi</taxon>
        <taxon>Dikarya</taxon>
        <taxon>Basidiomycota</taxon>
        <taxon>Agaricomycotina</taxon>
        <taxon>Agaricomycetes</taxon>
        <taxon>Agaricomycetidae</taxon>
        <taxon>Agaricales</taxon>
        <taxon>Pluteineae</taxon>
        <taxon>Amanitaceae</taxon>
        <taxon>Amanita</taxon>
    </lineage>
</organism>
<dbReference type="HOGENOM" id="CLU_2978659_0_0_1"/>